<reference evidence="2" key="1">
    <citation type="journal article" date="2020" name="Fungal Divers.">
        <title>Resolving the Mortierellaceae phylogeny through synthesis of multi-gene phylogenetics and phylogenomics.</title>
        <authorList>
            <person name="Vandepol N."/>
            <person name="Liber J."/>
            <person name="Desiro A."/>
            <person name="Na H."/>
            <person name="Kennedy M."/>
            <person name="Barry K."/>
            <person name="Grigoriev I.V."/>
            <person name="Miller A.N."/>
            <person name="O'Donnell K."/>
            <person name="Stajich J.E."/>
            <person name="Bonito G."/>
        </authorList>
    </citation>
    <scope>NUCLEOTIDE SEQUENCE</scope>
    <source>
        <strain evidence="2">MES-2147</strain>
    </source>
</reference>
<keyword evidence="3" id="KW-1185">Reference proteome</keyword>
<protein>
    <submittedName>
        <fullName evidence="2">Uncharacterized protein</fullName>
    </submittedName>
</protein>
<keyword evidence="1" id="KW-0472">Membrane</keyword>
<evidence type="ECO:0000313" key="3">
    <source>
        <dbReference type="Proteomes" id="UP000749646"/>
    </source>
</evidence>
<comment type="caution">
    <text evidence="2">The sequence shown here is derived from an EMBL/GenBank/DDBJ whole genome shotgun (WGS) entry which is preliminary data.</text>
</comment>
<evidence type="ECO:0000256" key="1">
    <source>
        <dbReference type="SAM" id="Phobius"/>
    </source>
</evidence>
<dbReference type="InterPro" id="IPR011043">
    <property type="entry name" value="Gal_Oxase/kelch_b-propeller"/>
</dbReference>
<keyword evidence="1" id="KW-1133">Transmembrane helix</keyword>
<dbReference type="AlphaFoldDB" id="A0A9P6LSX2"/>
<dbReference type="OrthoDB" id="10251809at2759"/>
<name>A0A9P6LSX2_9FUNG</name>
<proteinExistence type="predicted"/>
<sequence length="412" mass="44540">MDGWAAGTAPWNNIEQKSKQAPVLGLNSWAVGSTGGESLLFYGQTLCPQQLEDDQNSVHKFTSSSESIKFESQGGTWVKSDSIANDVLGPRLVKDDTPVPVQVVDTQNHMVYTFVYDESNPQLGMELWSFSTDDLPMNIASAKNTTMVTRSPTTNVTEPSPVVLAPFVDVGSAVYFNGTIIVIGGGESAGQNLSSDDVDPTSGWLKMDRCWVYRISTGKWRVHMLDNLLALSGFEFLTSKVRTAHNAFVVVYNLKTSTWGSQFGIINETFIQKHGIAIVVGAVAGLIALLVIASIIAQLWRKYIRGSLLKSGVGGLSSSNKPYVRSKPDSMIGHGSALPIGVAAATRLSDATAINQQPSSQLPRASEPTVYDLQHPYNPNAVHRQQHVPLMNADALEQRNQDFSSNGNGGRA</sequence>
<dbReference type="SUPFAM" id="SSF50965">
    <property type="entry name" value="Galactose oxidase, central domain"/>
    <property type="match status" value="1"/>
</dbReference>
<dbReference type="EMBL" id="JAAAHW010009509">
    <property type="protein sequence ID" value="KAF9939763.1"/>
    <property type="molecule type" value="Genomic_DNA"/>
</dbReference>
<gene>
    <name evidence="2" type="ORF">BGZ65_009626</name>
</gene>
<organism evidence="2 3">
    <name type="scientific">Modicella reniformis</name>
    <dbReference type="NCBI Taxonomy" id="1440133"/>
    <lineage>
        <taxon>Eukaryota</taxon>
        <taxon>Fungi</taxon>
        <taxon>Fungi incertae sedis</taxon>
        <taxon>Mucoromycota</taxon>
        <taxon>Mortierellomycotina</taxon>
        <taxon>Mortierellomycetes</taxon>
        <taxon>Mortierellales</taxon>
        <taxon>Mortierellaceae</taxon>
        <taxon>Modicella</taxon>
    </lineage>
</organism>
<accession>A0A9P6LSX2</accession>
<dbReference type="Proteomes" id="UP000749646">
    <property type="component" value="Unassembled WGS sequence"/>
</dbReference>
<feature type="transmembrane region" description="Helical" evidence="1">
    <location>
        <begin position="276"/>
        <end position="300"/>
    </location>
</feature>
<keyword evidence="1" id="KW-0812">Transmembrane</keyword>
<evidence type="ECO:0000313" key="2">
    <source>
        <dbReference type="EMBL" id="KAF9939763.1"/>
    </source>
</evidence>